<gene>
    <name evidence="1" type="ORF">ACFS7Z_08630</name>
</gene>
<protein>
    <submittedName>
        <fullName evidence="1">Uncharacterized protein</fullName>
    </submittedName>
</protein>
<evidence type="ECO:0000313" key="2">
    <source>
        <dbReference type="Proteomes" id="UP001597641"/>
    </source>
</evidence>
<reference evidence="2" key="1">
    <citation type="journal article" date="2019" name="Int. J. Syst. Evol. Microbiol.">
        <title>The Global Catalogue of Microorganisms (GCM) 10K type strain sequencing project: providing services to taxonomists for standard genome sequencing and annotation.</title>
        <authorList>
            <consortium name="The Broad Institute Genomics Platform"/>
            <consortium name="The Broad Institute Genome Sequencing Center for Infectious Disease"/>
            <person name="Wu L."/>
            <person name="Ma J."/>
        </authorList>
    </citation>
    <scope>NUCLEOTIDE SEQUENCE [LARGE SCALE GENOMIC DNA]</scope>
    <source>
        <strain evidence="2">KCTC 23984</strain>
    </source>
</reference>
<name>A0ABW6BSB1_9BACT</name>
<proteinExistence type="predicted"/>
<keyword evidence="2" id="KW-1185">Reference proteome</keyword>
<accession>A0ABW6BSB1</accession>
<dbReference type="Proteomes" id="UP001597641">
    <property type="component" value="Unassembled WGS sequence"/>
</dbReference>
<organism evidence="1 2">
    <name type="scientific">Pontibacter toksunensis</name>
    <dbReference type="NCBI Taxonomy" id="1332631"/>
    <lineage>
        <taxon>Bacteria</taxon>
        <taxon>Pseudomonadati</taxon>
        <taxon>Bacteroidota</taxon>
        <taxon>Cytophagia</taxon>
        <taxon>Cytophagales</taxon>
        <taxon>Hymenobacteraceae</taxon>
        <taxon>Pontibacter</taxon>
    </lineage>
</organism>
<dbReference type="RefSeq" id="WP_377483418.1">
    <property type="nucleotide sequence ID" value="NZ_JBHUOX010000005.1"/>
</dbReference>
<evidence type="ECO:0000313" key="1">
    <source>
        <dbReference type="EMBL" id="MFD3000421.1"/>
    </source>
</evidence>
<sequence length="64" mass="7322">MIKIICTIQNHIVEGWLQQREVGGVYYALLNDFCNDEIANPMEDVKLLIEQAEGSMLIRINDSI</sequence>
<dbReference type="EMBL" id="JBHUOX010000005">
    <property type="protein sequence ID" value="MFD3000421.1"/>
    <property type="molecule type" value="Genomic_DNA"/>
</dbReference>
<comment type="caution">
    <text evidence="1">The sequence shown here is derived from an EMBL/GenBank/DDBJ whole genome shotgun (WGS) entry which is preliminary data.</text>
</comment>